<dbReference type="InterPro" id="IPR013783">
    <property type="entry name" value="Ig-like_fold"/>
</dbReference>
<evidence type="ECO:0000313" key="5">
    <source>
        <dbReference type="Proteomes" id="UP001214250"/>
    </source>
</evidence>
<dbReference type="SUPFAM" id="SSF52266">
    <property type="entry name" value="SGNH hydrolase"/>
    <property type="match status" value="1"/>
</dbReference>
<dbReference type="PANTHER" id="PTHR22901:SF0">
    <property type="entry name" value="SIALATE O-ACETYLESTERASE"/>
    <property type="match status" value="1"/>
</dbReference>
<feature type="domain" description="Sialate O-acetylesterase" evidence="3">
    <location>
        <begin position="255"/>
        <end position="368"/>
    </location>
</feature>
<dbReference type="PANTHER" id="PTHR22901">
    <property type="entry name" value="SIALATE O-ACETYLESTERASE"/>
    <property type="match status" value="1"/>
</dbReference>
<proteinExistence type="predicted"/>
<evidence type="ECO:0000256" key="2">
    <source>
        <dbReference type="SAM" id="SignalP"/>
    </source>
</evidence>
<protein>
    <submittedName>
        <fullName evidence="4">Sialate O-acetylesterase</fullName>
    </submittedName>
</protein>
<evidence type="ECO:0000259" key="3">
    <source>
        <dbReference type="Pfam" id="PF03629"/>
    </source>
</evidence>
<evidence type="ECO:0000256" key="1">
    <source>
        <dbReference type="ARBA" id="ARBA00022801"/>
    </source>
</evidence>
<dbReference type="InterPro" id="IPR005181">
    <property type="entry name" value="SASA"/>
</dbReference>
<sequence length="482" mass="53861">MKIFFALLFFTTALFAGDLRLASLFQDNMVVQRDKPIIIWGEAKAGEQVTVELTSQKVSMTADTEGKWMIKLPQIKLKGAFEISVKSGNESAKIKNAVLGEVWICSGQSNMQMGYGGIPEIKKMAAAAKNIRTFKVNNTVSFTEQNYCEGNWQVAAPPSAVACAFAYNLQQEIDCPVGIILTCWGSSSVEGWMPMDMAEKLPHFKKELEACRANDKARVAEILAKKKMSGKDNIFLRTRPNLLYNAMMHPLIPFSLSGIVWYQGEANTKSVEAMLQYGQTLPMWIQRYRKEWGNDQLQLMGVMLPGFGRNFSKGKTLDSPDAITWAWMRESQMKILDLDHTSIATTIDLGDAKNIHPKDKAPIGQRLALLARRDVLKEAIVAEGPVFLSQKIKGPSIELSFENSKGLKTVDGETPKAFWICDKSKKWLLAKAEIKGDKIILNHSDLKKPLYVRYAFAAMPKVNFTNVSAVPARPFRTDSFTP</sequence>
<keyword evidence="2" id="KW-0732">Signal</keyword>
<keyword evidence="1" id="KW-0378">Hydrolase</keyword>
<dbReference type="EMBL" id="CP117812">
    <property type="protein sequence ID" value="WDE99213.1"/>
    <property type="molecule type" value="Genomic_DNA"/>
</dbReference>
<reference evidence="4 5" key="1">
    <citation type="submission" date="2023-02" db="EMBL/GenBank/DDBJ databases">
        <title>Genome sequence of Lentisphaera profundi SAORIC-696.</title>
        <authorList>
            <person name="Kim e."/>
            <person name="Cho J.-C."/>
            <person name="Choi A."/>
            <person name="Kang I."/>
        </authorList>
    </citation>
    <scope>NUCLEOTIDE SEQUENCE [LARGE SCALE GENOMIC DNA]</scope>
    <source>
        <strain evidence="4 5">SAORIC-696</strain>
    </source>
</reference>
<name>A0ABY7VY90_9BACT</name>
<feature type="signal peptide" evidence="2">
    <location>
        <begin position="1"/>
        <end position="16"/>
    </location>
</feature>
<dbReference type="Gene3D" id="3.40.50.1110">
    <property type="entry name" value="SGNH hydrolase"/>
    <property type="match status" value="1"/>
</dbReference>
<accession>A0ABY7VY90</accession>
<dbReference type="Proteomes" id="UP001214250">
    <property type="component" value="Chromosome 2"/>
</dbReference>
<dbReference type="Pfam" id="PF03629">
    <property type="entry name" value="SASA"/>
    <property type="match status" value="1"/>
</dbReference>
<evidence type="ECO:0000313" key="4">
    <source>
        <dbReference type="EMBL" id="WDE99213.1"/>
    </source>
</evidence>
<dbReference type="InterPro" id="IPR039329">
    <property type="entry name" value="SIAE"/>
</dbReference>
<dbReference type="InterPro" id="IPR036514">
    <property type="entry name" value="SGNH_hydro_sf"/>
</dbReference>
<organism evidence="4 5">
    <name type="scientific">Lentisphaera profundi</name>
    <dbReference type="NCBI Taxonomy" id="1658616"/>
    <lineage>
        <taxon>Bacteria</taxon>
        <taxon>Pseudomonadati</taxon>
        <taxon>Lentisphaerota</taxon>
        <taxon>Lentisphaeria</taxon>
        <taxon>Lentisphaerales</taxon>
        <taxon>Lentisphaeraceae</taxon>
        <taxon>Lentisphaera</taxon>
    </lineage>
</organism>
<dbReference type="RefSeq" id="WP_274154073.1">
    <property type="nucleotide sequence ID" value="NZ_CP117812.1"/>
</dbReference>
<feature type="chain" id="PRO_5046801499" evidence="2">
    <location>
        <begin position="17"/>
        <end position="482"/>
    </location>
</feature>
<dbReference type="Gene3D" id="2.60.40.10">
    <property type="entry name" value="Immunoglobulins"/>
    <property type="match status" value="1"/>
</dbReference>
<keyword evidence="5" id="KW-1185">Reference proteome</keyword>
<gene>
    <name evidence="4" type="ORF">PQO03_15365</name>
</gene>